<reference evidence="2" key="2">
    <citation type="submission" date="2022-07" db="EMBL/GenBank/DDBJ databases">
        <title>Parvimonas micra travels from the subgingival sulcus of the human oral cavity to the colorectal adenocarcinoma.</title>
        <authorList>
            <person name="Conde-Perez K."/>
            <person name="Buetas E."/>
            <person name="Aja-Macaya P."/>
            <person name="Martin-De Arribas E."/>
            <person name="Iglesias-Corras I."/>
            <person name="Trigo-Tasende N."/>
            <person name="Nasser-Ali M."/>
            <person name="Estevez L.S."/>
            <person name="Rumbo-Feal S."/>
            <person name="Otero-Alen B."/>
            <person name="Noguera J.F."/>
            <person name="Concha A."/>
            <person name="Pardinas-Lopez S."/>
            <person name="Carda-Dieguez M."/>
            <person name="Gomez-Randulfe I."/>
            <person name="Martinez-Lago N."/>
            <person name="Ladra S."/>
            <person name="Aparicio L.A."/>
            <person name="Bou G."/>
            <person name="Mira A."/>
            <person name="Vallejo J.A."/>
            <person name="Poza M."/>
        </authorList>
    </citation>
    <scope>NUCLEOTIDE SEQUENCE</scope>
    <source>
        <strain evidence="3">PM102KC-G-1</strain>
        <strain evidence="2">PM79KC-AC-4</strain>
    </source>
</reference>
<dbReference type="AlphaFoldDB" id="A0A0B4S233"/>
<dbReference type="Proteomes" id="UP001141458">
    <property type="component" value="Unassembled WGS sequence"/>
</dbReference>
<gene>
    <name evidence="3" type="ORF">NM222_02195</name>
    <name evidence="2" type="ORF">NND69_01970</name>
    <name evidence="1" type="ORF">NW74_05665</name>
</gene>
<evidence type="ECO:0000313" key="3">
    <source>
        <dbReference type="EMBL" id="WBB31304.1"/>
    </source>
</evidence>
<organism evidence="1 4">
    <name type="scientific">Parvimonas micra</name>
    <dbReference type="NCBI Taxonomy" id="33033"/>
    <lineage>
        <taxon>Bacteria</taxon>
        <taxon>Bacillati</taxon>
        <taxon>Bacillota</taxon>
        <taxon>Tissierellia</taxon>
        <taxon>Tissierellales</taxon>
        <taxon>Peptoniphilaceae</taxon>
        <taxon>Parvimonas</taxon>
    </lineage>
</organism>
<protein>
    <submittedName>
        <fullName evidence="1">Uncharacterized protein</fullName>
    </submittedName>
</protein>
<dbReference type="Proteomes" id="UP001210690">
    <property type="component" value="Chromosome"/>
</dbReference>
<reference evidence="1 4" key="1">
    <citation type="submission" date="2014-10" db="EMBL/GenBank/DDBJ databases">
        <title>Complete genome sequence of Parvimonas micra KCOM 1535 (= ChDC B708).</title>
        <authorList>
            <person name="Kook J.-K."/>
            <person name="Park S.-N."/>
            <person name="Lim Y.K."/>
            <person name="Roh H."/>
        </authorList>
    </citation>
    <scope>NUCLEOTIDE SEQUENCE [LARGE SCALE GENOMIC DNA]</scope>
    <source>
        <strain evidence="1">KCOM 1535</strain>
        <strain evidence="4">KCOM 1535 / ChDC B708</strain>
    </source>
</reference>
<dbReference type="RefSeq" id="WP_004833054.1">
    <property type="nucleotide sequence ID" value="NZ_CABKNC010000002.1"/>
</dbReference>
<name>A0A0B4S233_9FIRM</name>
<proteinExistence type="predicted"/>
<dbReference type="Proteomes" id="UP000031386">
    <property type="component" value="Chromosome"/>
</dbReference>
<sequence length="398" mass="47783">MKKDIFIEFDEKPNSINPLMFSDFNSKILNSLMFERLVDGKNCKIDIFNNYREYKVSFYDSLLSNHIYPIDYLRTILYQLKNNSYVYGYFSKKAINSLKYEFNKEYFKLKFLFPVLFFDIVLQSSYIVNSSKINLYKYILDKFNINNHLVNIIYNRDKNKTLDYIYNGENFISCFSEPNINLLTSFKDKKNIFEKDSSLIFYIFSKKRCFIDLLYSNKIFLNNELNKIKHNKFISVVNSFIPIKKDIFFDLKREVCDSNVKINLDKCITLCYCDFLPNKEIVDVVIKLLKLYGISVLTVKYDSLSEYLKYRNNYDMHLGISSPRFNSYYFFIFDLFNNLEKSKQDYVKKIFLNNLNDVKKFSTAFSHTKNFLPICRLKFIYYNNTILNINEFGDFYAY</sequence>
<keyword evidence="4" id="KW-1185">Reference proteome</keyword>
<accession>A0A0B4S233</accession>
<dbReference type="OrthoDB" id="9796817at2"/>
<dbReference type="GeneID" id="93385349"/>
<evidence type="ECO:0000313" key="2">
    <source>
        <dbReference type="EMBL" id="MCZ7407140.1"/>
    </source>
</evidence>
<evidence type="ECO:0000313" key="1">
    <source>
        <dbReference type="EMBL" id="AIZ36858.1"/>
    </source>
</evidence>
<evidence type="ECO:0000313" key="4">
    <source>
        <dbReference type="Proteomes" id="UP000031386"/>
    </source>
</evidence>
<dbReference type="EMBL" id="JANDZV010000001">
    <property type="protein sequence ID" value="MCZ7407140.1"/>
    <property type="molecule type" value="Genomic_DNA"/>
</dbReference>
<dbReference type="KEGG" id="pmic:NW74_05665"/>
<dbReference type="STRING" id="33033.NW74_05665"/>
<dbReference type="EMBL" id="CP009761">
    <property type="protein sequence ID" value="AIZ36858.1"/>
    <property type="molecule type" value="Genomic_DNA"/>
</dbReference>
<dbReference type="EMBL" id="CP101412">
    <property type="protein sequence ID" value="WBB31304.1"/>
    <property type="molecule type" value="Genomic_DNA"/>
</dbReference>